<accession>A0ABP6SSI5</accession>
<evidence type="ECO:0000313" key="2">
    <source>
        <dbReference type="EMBL" id="GAA3384504.1"/>
    </source>
</evidence>
<evidence type="ECO:0000256" key="1">
    <source>
        <dbReference type="SAM" id="MobiDB-lite"/>
    </source>
</evidence>
<gene>
    <name evidence="2" type="ORF">GCM10020369_14450</name>
</gene>
<name>A0ABP6SSI5_9ACTN</name>
<reference evidence="3" key="1">
    <citation type="journal article" date="2019" name="Int. J. Syst. Evol. Microbiol.">
        <title>The Global Catalogue of Microorganisms (GCM) 10K type strain sequencing project: providing services to taxonomists for standard genome sequencing and annotation.</title>
        <authorList>
            <consortium name="The Broad Institute Genomics Platform"/>
            <consortium name="The Broad Institute Genome Sequencing Center for Infectious Disease"/>
            <person name="Wu L."/>
            <person name="Ma J."/>
        </authorList>
    </citation>
    <scope>NUCLEOTIDE SEQUENCE [LARGE SCALE GENOMIC DNA]</scope>
    <source>
        <strain evidence="3">JCM 9458</strain>
    </source>
</reference>
<organism evidence="2 3">
    <name type="scientific">Cryptosporangium minutisporangium</name>
    <dbReference type="NCBI Taxonomy" id="113569"/>
    <lineage>
        <taxon>Bacteria</taxon>
        <taxon>Bacillati</taxon>
        <taxon>Actinomycetota</taxon>
        <taxon>Actinomycetes</taxon>
        <taxon>Cryptosporangiales</taxon>
        <taxon>Cryptosporangiaceae</taxon>
        <taxon>Cryptosporangium</taxon>
    </lineage>
</organism>
<sequence length="110" mass="12055">MQCVAGRRDHRTSGLAEQPLRVTAKREQLCALTPPTVILYRVAHEPQLSHARLPEPVQPEPKLPSAPTSKALTVNGTNPVGRTHNVVRSATGVKPFSSFSYGHWPITIDQ</sequence>
<protein>
    <submittedName>
        <fullName evidence="2">Uncharacterized protein</fullName>
    </submittedName>
</protein>
<comment type="caution">
    <text evidence="2">The sequence shown here is derived from an EMBL/GenBank/DDBJ whole genome shotgun (WGS) entry which is preliminary data.</text>
</comment>
<feature type="compositionally biased region" description="Polar residues" evidence="1">
    <location>
        <begin position="66"/>
        <end position="80"/>
    </location>
</feature>
<keyword evidence="3" id="KW-1185">Reference proteome</keyword>
<dbReference type="Proteomes" id="UP001501676">
    <property type="component" value="Unassembled WGS sequence"/>
</dbReference>
<proteinExistence type="predicted"/>
<dbReference type="EMBL" id="BAAAYN010000008">
    <property type="protein sequence ID" value="GAA3384504.1"/>
    <property type="molecule type" value="Genomic_DNA"/>
</dbReference>
<evidence type="ECO:0000313" key="3">
    <source>
        <dbReference type="Proteomes" id="UP001501676"/>
    </source>
</evidence>
<feature type="region of interest" description="Disordered" evidence="1">
    <location>
        <begin position="52"/>
        <end position="83"/>
    </location>
</feature>